<proteinExistence type="predicted"/>
<protein>
    <submittedName>
        <fullName evidence="1">Uncharacterized protein</fullName>
    </submittedName>
</protein>
<organism evidence="1">
    <name type="scientific">Brassica cretica</name>
    <name type="common">Mustard</name>
    <dbReference type="NCBI Taxonomy" id="69181"/>
    <lineage>
        <taxon>Eukaryota</taxon>
        <taxon>Viridiplantae</taxon>
        <taxon>Streptophyta</taxon>
        <taxon>Embryophyta</taxon>
        <taxon>Tracheophyta</taxon>
        <taxon>Spermatophyta</taxon>
        <taxon>Magnoliopsida</taxon>
        <taxon>eudicotyledons</taxon>
        <taxon>Gunneridae</taxon>
        <taxon>Pentapetalae</taxon>
        <taxon>rosids</taxon>
        <taxon>malvids</taxon>
        <taxon>Brassicales</taxon>
        <taxon>Brassicaceae</taxon>
        <taxon>Brassiceae</taxon>
        <taxon>Brassica</taxon>
    </lineage>
</organism>
<dbReference type="EMBL" id="QGKY02000164">
    <property type="protein sequence ID" value="KAF2593484.1"/>
    <property type="molecule type" value="Genomic_DNA"/>
</dbReference>
<gene>
    <name evidence="1" type="ORF">F2Q70_00042770</name>
</gene>
<sequence>MAKLREKEIWEEKLYRRTRDPDTHLGYSAAFPFNVERFRERREKELLLDGGREKRRSKKHIQGLLEIGWWLLTVPIQEQDRESKDEEKQQEKGSAAAVTPQGIYTHTSHKMSEVGSVIEMGFKHLNIAENSWLRDIWLGGWSVDGRWECRLWDVNRRGKRGFVSR</sequence>
<dbReference type="AlphaFoldDB" id="A0A8S9KFH2"/>
<name>A0A8S9KFH2_BRACR</name>
<evidence type="ECO:0000313" key="1">
    <source>
        <dbReference type="EMBL" id="KAF2593484.1"/>
    </source>
</evidence>
<reference evidence="1" key="1">
    <citation type="submission" date="2019-12" db="EMBL/GenBank/DDBJ databases">
        <title>Genome sequencing and annotation of Brassica cretica.</title>
        <authorList>
            <person name="Studholme D.J."/>
            <person name="Sarris P.F."/>
        </authorList>
    </citation>
    <scope>NUCLEOTIDE SEQUENCE</scope>
    <source>
        <strain evidence="1">PFS-102/07</strain>
        <tissue evidence="1">Leaf</tissue>
    </source>
</reference>
<comment type="caution">
    <text evidence="1">The sequence shown here is derived from an EMBL/GenBank/DDBJ whole genome shotgun (WGS) entry which is preliminary data.</text>
</comment>
<accession>A0A8S9KFH2</accession>